<feature type="region of interest" description="Disordered" evidence="1">
    <location>
        <begin position="224"/>
        <end position="251"/>
    </location>
</feature>
<organism evidence="3 4">
    <name type="scientific">Solanum verrucosum</name>
    <dbReference type="NCBI Taxonomy" id="315347"/>
    <lineage>
        <taxon>Eukaryota</taxon>
        <taxon>Viridiplantae</taxon>
        <taxon>Streptophyta</taxon>
        <taxon>Embryophyta</taxon>
        <taxon>Tracheophyta</taxon>
        <taxon>Spermatophyta</taxon>
        <taxon>Magnoliopsida</taxon>
        <taxon>eudicotyledons</taxon>
        <taxon>Gunneridae</taxon>
        <taxon>Pentapetalae</taxon>
        <taxon>asterids</taxon>
        <taxon>lamiids</taxon>
        <taxon>Solanales</taxon>
        <taxon>Solanaceae</taxon>
        <taxon>Solanoideae</taxon>
        <taxon>Solaneae</taxon>
        <taxon>Solanum</taxon>
    </lineage>
</organism>
<dbReference type="PANTHER" id="PTHR15180">
    <property type="entry name" value="GENERAL TRANSCRIPTION FACTOR 3C POLYPEPTIDE 1"/>
    <property type="match status" value="1"/>
</dbReference>
<dbReference type="PANTHER" id="PTHR15180:SF1">
    <property type="entry name" value="GENERAL TRANSCRIPTION FACTOR 3C POLYPEPTIDE 1"/>
    <property type="match status" value="1"/>
</dbReference>
<feature type="compositionally biased region" description="Basic and acidic residues" evidence="1">
    <location>
        <begin position="386"/>
        <end position="405"/>
    </location>
</feature>
<evidence type="ECO:0000256" key="1">
    <source>
        <dbReference type="SAM" id="MobiDB-lite"/>
    </source>
</evidence>
<gene>
    <name evidence="3" type="ORF">MTR67_052206</name>
</gene>
<dbReference type="Pfam" id="PF20222">
    <property type="entry name" value="DUF6581"/>
    <property type="match status" value="1"/>
</dbReference>
<proteinExistence type="predicted"/>
<reference evidence="3" key="1">
    <citation type="submission" date="2023-08" db="EMBL/GenBank/DDBJ databases">
        <title>A de novo genome assembly of Solanum verrucosum Schlechtendal, a Mexican diploid species geographically isolated from the other diploid A-genome species in potato relatives.</title>
        <authorList>
            <person name="Hosaka K."/>
        </authorList>
    </citation>
    <scope>NUCLEOTIDE SEQUENCE</scope>
    <source>
        <tissue evidence="3">Young leaves</tissue>
    </source>
</reference>
<feature type="region of interest" description="Disordered" evidence="1">
    <location>
        <begin position="379"/>
        <end position="405"/>
    </location>
</feature>
<evidence type="ECO:0000313" key="3">
    <source>
        <dbReference type="EMBL" id="WMV58821.1"/>
    </source>
</evidence>
<dbReference type="GO" id="GO:0042791">
    <property type="term" value="P:5S class rRNA transcription by RNA polymerase III"/>
    <property type="evidence" value="ECO:0007669"/>
    <property type="project" value="TreeGrafter"/>
</dbReference>
<sequence>MISKSETLKDVQPFFDNSLDVNTDERYGSCGPQSVLPVSCGQYVDNFSENTEDSGTPISSNRIPQKYVNLTIGGIPNSKRLYESTAVANAAELFKLIFLCSSKSPLVPTLLGETLSRYSEHDLFAAFNYLREKKVLIGGHSNCPFVLSQTVLNCIEFSPFPSDTGKRAAKFASWLCEREKELIAEGVDLTTDLQCGDVYHLLALLSSGELSIAPCLPDEGVKEVEDSRTSKRKNDDNEFSDSDSVSFDSDDQVNELHDSGVPYTTVSLIESPWQAMMTYAERVCSFGSCVEQNSLVNSEMFRSVYSAIQVAGDQGLCMKDISRILKMQDKKLSEAIIEMLEAFGCVLKVNAYDSIQVVDSLYRSKYFLIPVAAIHEDATSSPYEDSEAKTDEESATHNGENHKDVELQKEIRENSDKVHKVIILNLPKVVVEPSSVKQTNNEAKGCRPTEASSPTRNHPEEPYDLRSTGLHLCKTILPWLNGDGTTNERVYKGLVRRVLPIVIQHPGIKEGDIICHMHVLNPQSCRSLLNMMVLDNVIFARKIPQANPSGAPTILSSLIGSHFKKSKLISREHFFANPYSTHLL</sequence>
<dbReference type="GO" id="GO:0006384">
    <property type="term" value="P:transcription initiation at RNA polymerase III promoter"/>
    <property type="evidence" value="ECO:0007669"/>
    <property type="project" value="InterPro"/>
</dbReference>
<keyword evidence="4" id="KW-1185">Reference proteome</keyword>
<dbReference type="AlphaFoldDB" id="A0AAF0V8P5"/>
<protein>
    <recommendedName>
        <fullName evidence="2">Transcription factor tau subunit sfc3/Tfc3 C-terminal domain-containing protein</fullName>
    </recommendedName>
</protein>
<feature type="domain" description="Transcription factor tau subunit sfc3/Tfc3 C-terminal" evidence="2">
    <location>
        <begin position="72"/>
        <end position="238"/>
    </location>
</feature>
<feature type="compositionally biased region" description="Basic and acidic residues" evidence="1">
    <location>
        <begin position="224"/>
        <end position="236"/>
    </location>
</feature>
<name>A0AAF0V8P5_SOLVR</name>
<evidence type="ECO:0000259" key="2">
    <source>
        <dbReference type="Pfam" id="PF20222"/>
    </source>
</evidence>
<dbReference type="InterPro" id="IPR046488">
    <property type="entry name" value="Sfc3/Tfc3_C"/>
</dbReference>
<feature type="region of interest" description="Disordered" evidence="1">
    <location>
        <begin position="435"/>
        <end position="463"/>
    </location>
</feature>
<dbReference type="GO" id="GO:0003677">
    <property type="term" value="F:DNA binding"/>
    <property type="evidence" value="ECO:0007669"/>
    <property type="project" value="InterPro"/>
</dbReference>
<accession>A0AAF0V8P5</accession>
<evidence type="ECO:0000313" key="4">
    <source>
        <dbReference type="Proteomes" id="UP001234989"/>
    </source>
</evidence>
<dbReference type="EMBL" id="CP133623">
    <property type="protein sequence ID" value="WMV58821.1"/>
    <property type="molecule type" value="Genomic_DNA"/>
</dbReference>
<dbReference type="Proteomes" id="UP001234989">
    <property type="component" value="Chromosome 12"/>
</dbReference>
<dbReference type="InterPro" id="IPR044210">
    <property type="entry name" value="Tfc3-like"/>
</dbReference>
<dbReference type="GO" id="GO:0000127">
    <property type="term" value="C:transcription factor TFIIIC complex"/>
    <property type="evidence" value="ECO:0007669"/>
    <property type="project" value="InterPro"/>
</dbReference>